<dbReference type="SUPFAM" id="SSF161098">
    <property type="entry name" value="MetI-like"/>
    <property type="match status" value="1"/>
</dbReference>
<reference evidence="9 10" key="1">
    <citation type="submission" date="2016-08" db="EMBL/GenBank/DDBJ databases">
        <title>A novel genetic cassette of butanologenic Thermoanaerobacterium thermosaccharolyticum that directly convert cellulose to butanol.</title>
        <authorList>
            <person name="Li T."/>
            <person name="He J."/>
        </authorList>
    </citation>
    <scope>NUCLEOTIDE SEQUENCE [LARGE SCALE GENOMIC DNA]</scope>
    <source>
        <strain evidence="9 10">TG57</strain>
    </source>
</reference>
<dbReference type="CDD" id="cd06261">
    <property type="entry name" value="TM_PBP2"/>
    <property type="match status" value="1"/>
</dbReference>
<keyword evidence="6 7" id="KW-0472">Membrane</keyword>
<evidence type="ECO:0000256" key="2">
    <source>
        <dbReference type="ARBA" id="ARBA00022448"/>
    </source>
</evidence>
<evidence type="ECO:0000256" key="4">
    <source>
        <dbReference type="ARBA" id="ARBA00022692"/>
    </source>
</evidence>
<dbReference type="Pfam" id="PF00528">
    <property type="entry name" value="BPD_transp_1"/>
    <property type="match status" value="1"/>
</dbReference>
<gene>
    <name evidence="9" type="ORF">Thert_02384</name>
</gene>
<dbReference type="AlphaFoldDB" id="A0A223I0V2"/>
<keyword evidence="2 7" id="KW-0813">Transport</keyword>
<keyword evidence="4 7" id="KW-0812">Transmembrane</keyword>
<evidence type="ECO:0000256" key="7">
    <source>
        <dbReference type="RuleBase" id="RU363032"/>
    </source>
</evidence>
<dbReference type="PANTHER" id="PTHR43227:SF11">
    <property type="entry name" value="BLL4140 PROTEIN"/>
    <property type="match status" value="1"/>
</dbReference>
<dbReference type="InterPro" id="IPR050809">
    <property type="entry name" value="UgpAE/MalFG_permease"/>
</dbReference>
<keyword evidence="3" id="KW-1003">Cell membrane</keyword>
<sequence length="321" mass="35819">MNELLQIDKEPKVNNRKAVLYKNKISYIRNHYIIYLLLMPAVILTFIFKYIPMYGIALAFKDYNYSKGILGSAWVGFKYFEQFLNSPNFGTIFMNTFLLSAYGLILGFPVPIILAIMLNQVQRAKIKKTIQLILYAPNFISVVVVVGMLYLLLSSEGPINRVVMLITGHPILFMSDPQYFRSIYILSGIWQGAGWSSIIYAAALAGVDTQLYDAARIDGATLLQRIWYIEIPTIKPVIVITLILAIGGIMGIGFEKAYLMQTGMNTSVSEIIATYTYKVGLQGGDYSFGTAVGLFNSLINLVLLISANSIAKLLNEGYGLY</sequence>
<feature type="domain" description="ABC transmembrane type-1" evidence="8">
    <location>
        <begin position="93"/>
        <end position="307"/>
    </location>
</feature>
<feature type="transmembrane region" description="Helical" evidence="7">
    <location>
        <begin position="130"/>
        <end position="153"/>
    </location>
</feature>
<evidence type="ECO:0000313" key="9">
    <source>
        <dbReference type="EMBL" id="AST58287.1"/>
    </source>
</evidence>
<dbReference type="PANTHER" id="PTHR43227">
    <property type="entry name" value="BLL4140 PROTEIN"/>
    <property type="match status" value="1"/>
</dbReference>
<dbReference type="InterPro" id="IPR000515">
    <property type="entry name" value="MetI-like"/>
</dbReference>
<comment type="similarity">
    <text evidence="7">Belongs to the binding-protein-dependent transport system permease family.</text>
</comment>
<dbReference type="GO" id="GO:0055085">
    <property type="term" value="P:transmembrane transport"/>
    <property type="evidence" value="ECO:0007669"/>
    <property type="project" value="InterPro"/>
</dbReference>
<name>A0A223I0V2_THETR</name>
<evidence type="ECO:0000256" key="3">
    <source>
        <dbReference type="ARBA" id="ARBA00022475"/>
    </source>
</evidence>
<proteinExistence type="inferred from homology"/>
<evidence type="ECO:0000313" key="10">
    <source>
        <dbReference type="Proteomes" id="UP000214975"/>
    </source>
</evidence>
<evidence type="ECO:0000256" key="1">
    <source>
        <dbReference type="ARBA" id="ARBA00004651"/>
    </source>
</evidence>
<dbReference type="EMBL" id="CP016893">
    <property type="protein sequence ID" value="AST58287.1"/>
    <property type="molecule type" value="Genomic_DNA"/>
</dbReference>
<protein>
    <submittedName>
        <fullName evidence="9">ABC transporter permease</fullName>
    </submittedName>
</protein>
<keyword evidence="5 7" id="KW-1133">Transmembrane helix</keyword>
<organism evidence="9 10">
    <name type="scientific">Thermoanaerobacterium thermosaccharolyticum</name>
    <name type="common">Clostridium thermosaccharolyticum</name>
    <dbReference type="NCBI Taxonomy" id="1517"/>
    <lineage>
        <taxon>Bacteria</taxon>
        <taxon>Bacillati</taxon>
        <taxon>Bacillota</taxon>
        <taxon>Clostridia</taxon>
        <taxon>Thermoanaerobacterales</taxon>
        <taxon>Thermoanaerobacteraceae</taxon>
        <taxon>Thermoanaerobacterium</taxon>
    </lineage>
</organism>
<comment type="subcellular location">
    <subcellularLocation>
        <location evidence="1 7">Cell membrane</location>
        <topology evidence="1 7">Multi-pass membrane protein</topology>
    </subcellularLocation>
</comment>
<dbReference type="PROSITE" id="PS50928">
    <property type="entry name" value="ABC_TM1"/>
    <property type="match status" value="1"/>
</dbReference>
<dbReference type="Proteomes" id="UP000214975">
    <property type="component" value="Chromosome"/>
</dbReference>
<dbReference type="RefSeq" id="WP_094397652.1">
    <property type="nucleotide sequence ID" value="NZ_CP016893.1"/>
</dbReference>
<dbReference type="InterPro" id="IPR035906">
    <property type="entry name" value="MetI-like_sf"/>
</dbReference>
<feature type="transmembrane region" description="Helical" evidence="7">
    <location>
        <begin position="32"/>
        <end position="51"/>
    </location>
</feature>
<evidence type="ECO:0000259" key="8">
    <source>
        <dbReference type="PROSITE" id="PS50928"/>
    </source>
</evidence>
<accession>A0A223I0V2</accession>
<dbReference type="GO" id="GO:0005886">
    <property type="term" value="C:plasma membrane"/>
    <property type="evidence" value="ECO:0007669"/>
    <property type="project" value="UniProtKB-SubCell"/>
</dbReference>
<feature type="transmembrane region" description="Helical" evidence="7">
    <location>
        <begin position="286"/>
        <end position="305"/>
    </location>
</feature>
<feature type="transmembrane region" description="Helical" evidence="7">
    <location>
        <begin position="92"/>
        <end position="118"/>
    </location>
</feature>
<dbReference type="Gene3D" id="1.10.3720.10">
    <property type="entry name" value="MetI-like"/>
    <property type="match status" value="1"/>
</dbReference>
<evidence type="ECO:0000256" key="5">
    <source>
        <dbReference type="ARBA" id="ARBA00022989"/>
    </source>
</evidence>
<feature type="transmembrane region" description="Helical" evidence="7">
    <location>
        <begin position="183"/>
        <end position="207"/>
    </location>
</feature>
<feature type="transmembrane region" description="Helical" evidence="7">
    <location>
        <begin position="234"/>
        <end position="254"/>
    </location>
</feature>
<evidence type="ECO:0000256" key="6">
    <source>
        <dbReference type="ARBA" id="ARBA00023136"/>
    </source>
</evidence>